<organism evidence="1">
    <name type="scientific">marine sediment metagenome</name>
    <dbReference type="NCBI Taxonomy" id="412755"/>
    <lineage>
        <taxon>unclassified sequences</taxon>
        <taxon>metagenomes</taxon>
        <taxon>ecological metagenomes</taxon>
    </lineage>
</organism>
<dbReference type="SUPFAM" id="SSF55729">
    <property type="entry name" value="Acyl-CoA N-acyltransferases (Nat)"/>
    <property type="match status" value="1"/>
</dbReference>
<accession>X1GQB0</accession>
<dbReference type="EMBL" id="BARU01009978">
    <property type="protein sequence ID" value="GAH43804.1"/>
    <property type="molecule type" value="Genomic_DNA"/>
</dbReference>
<sequence length="217" mass="25473">INHAKKLGAKLIVLEVLDINEPAYELYRSLDFVHYDSLTRQKLDFGKLSDIPSIALPEGYELREFTRDKKTNQARYELDMRVTPEDVQVFHPIDRKRYFKPLIIRMVRPIAILLLKLKRFDWLIYQRENLVGDVSVYPSRKEGSPHRINLMLDPARSDILSEPMISHCLVTLRNNSTVEENTIVEFRTSATKQLETTRKYDFVDVETMHLLGLKIEE</sequence>
<evidence type="ECO:0000313" key="1">
    <source>
        <dbReference type="EMBL" id="GAH43804.1"/>
    </source>
</evidence>
<proteinExistence type="predicted"/>
<gene>
    <name evidence="1" type="ORF">S03H2_19138</name>
</gene>
<reference evidence="1" key="1">
    <citation type="journal article" date="2014" name="Front. Microbiol.">
        <title>High frequency of phylogenetically diverse reductive dehalogenase-homologous genes in deep subseafloor sedimentary metagenomes.</title>
        <authorList>
            <person name="Kawai M."/>
            <person name="Futagami T."/>
            <person name="Toyoda A."/>
            <person name="Takaki Y."/>
            <person name="Nishi S."/>
            <person name="Hori S."/>
            <person name="Arai W."/>
            <person name="Tsubouchi T."/>
            <person name="Morono Y."/>
            <person name="Uchiyama I."/>
            <person name="Ito T."/>
            <person name="Fujiyama A."/>
            <person name="Inagaki F."/>
            <person name="Takami H."/>
        </authorList>
    </citation>
    <scope>NUCLEOTIDE SEQUENCE</scope>
    <source>
        <strain evidence="1">Expedition CK06-06</strain>
    </source>
</reference>
<comment type="caution">
    <text evidence="1">The sequence shown here is derived from an EMBL/GenBank/DDBJ whole genome shotgun (WGS) entry which is preliminary data.</text>
</comment>
<feature type="non-terminal residue" evidence="1">
    <location>
        <position position="1"/>
    </location>
</feature>
<dbReference type="Gene3D" id="3.40.630.30">
    <property type="match status" value="1"/>
</dbReference>
<dbReference type="AlphaFoldDB" id="X1GQB0"/>
<evidence type="ECO:0008006" key="2">
    <source>
        <dbReference type="Google" id="ProtNLM"/>
    </source>
</evidence>
<protein>
    <recommendedName>
        <fullName evidence="2">N-acetyltransferase domain-containing protein</fullName>
    </recommendedName>
</protein>
<name>X1GQB0_9ZZZZ</name>
<dbReference type="InterPro" id="IPR016181">
    <property type="entry name" value="Acyl_CoA_acyltransferase"/>
</dbReference>